<feature type="compositionally biased region" description="Polar residues" evidence="1">
    <location>
        <begin position="267"/>
        <end position="285"/>
    </location>
</feature>
<feature type="compositionally biased region" description="Basic and acidic residues" evidence="1">
    <location>
        <begin position="216"/>
        <end position="238"/>
    </location>
</feature>
<reference evidence="2" key="1">
    <citation type="submission" date="2021-07" db="EMBL/GenBank/DDBJ databases">
        <authorList>
            <person name="Catto M.A."/>
            <person name="Jacobson A."/>
            <person name="Kennedy G."/>
            <person name="Labadie P."/>
            <person name="Hunt B.G."/>
            <person name="Srinivasan R."/>
        </authorList>
    </citation>
    <scope>NUCLEOTIDE SEQUENCE</scope>
    <source>
        <strain evidence="2">PL_HMW_Pooled</strain>
        <tissue evidence="2">Head</tissue>
    </source>
</reference>
<evidence type="ECO:0000256" key="1">
    <source>
        <dbReference type="SAM" id="MobiDB-lite"/>
    </source>
</evidence>
<feature type="compositionally biased region" description="Low complexity" evidence="1">
    <location>
        <begin position="156"/>
        <end position="170"/>
    </location>
</feature>
<feature type="compositionally biased region" description="Polar residues" evidence="1">
    <location>
        <begin position="34"/>
        <end position="72"/>
    </location>
</feature>
<evidence type="ECO:0000313" key="3">
    <source>
        <dbReference type="Proteomes" id="UP001219518"/>
    </source>
</evidence>
<organism evidence="2 3">
    <name type="scientific">Frankliniella fusca</name>
    <dbReference type="NCBI Taxonomy" id="407009"/>
    <lineage>
        <taxon>Eukaryota</taxon>
        <taxon>Metazoa</taxon>
        <taxon>Ecdysozoa</taxon>
        <taxon>Arthropoda</taxon>
        <taxon>Hexapoda</taxon>
        <taxon>Insecta</taxon>
        <taxon>Pterygota</taxon>
        <taxon>Neoptera</taxon>
        <taxon>Paraneoptera</taxon>
        <taxon>Thysanoptera</taxon>
        <taxon>Terebrantia</taxon>
        <taxon>Thripoidea</taxon>
        <taxon>Thripidae</taxon>
        <taxon>Frankliniella</taxon>
    </lineage>
</organism>
<sequence length="297" mass="33554">MFYFNVKLIHCPLYYREMKTRGIKKNYKEISGGATKSMNSPPSSPEASDINNQQQTSPNNDNKHQLSPSVIISSDEEAAKYQKNKHGNQISDSENNDSDTDTADEIPTKSIKRGSHEPNCEKSKKPMDNTNESQCSGIDTHQEKLIPIENIKQEPNSDNDSKSQPSSSNKDGYRKRSELQLPKNPCKQKKRCENEKDDEKTMTKLLKRPSNTSQKEVPKATEKKKHLDQLPIIGDKKSSGTSNNIKSKPSSSKQSETECRKRKHSPEVNTMTANKKSKQSVTSLKTKTDIDPKTYQH</sequence>
<feature type="compositionally biased region" description="Basic and acidic residues" evidence="1">
    <location>
        <begin position="114"/>
        <end position="127"/>
    </location>
</feature>
<comment type="caution">
    <text evidence="2">The sequence shown here is derived from an EMBL/GenBank/DDBJ whole genome shotgun (WGS) entry which is preliminary data.</text>
</comment>
<feature type="compositionally biased region" description="Acidic residues" evidence="1">
    <location>
        <begin position="94"/>
        <end position="104"/>
    </location>
</feature>
<name>A0AAE1GS15_9NEOP</name>
<reference evidence="2" key="2">
    <citation type="journal article" date="2023" name="BMC Genomics">
        <title>Pest status, molecular evolution, and epigenetic factors derived from the genome assembly of Frankliniella fusca, a thysanopteran phytovirus vector.</title>
        <authorList>
            <person name="Catto M.A."/>
            <person name="Labadie P.E."/>
            <person name="Jacobson A.L."/>
            <person name="Kennedy G.G."/>
            <person name="Srinivasan R."/>
            <person name="Hunt B.G."/>
        </authorList>
    </citation>
    <scope>NUCLEOTIDE SEQUENCE</scope>
    <source>
        <strain evidence="2">PL_HMW_Pooled</strain>
    </source>
</reference>
<dbReference type="AlphaFoldDB" id="A0AAE1GS15"/>
<feature type="non-terminal residue" evidence="2">
    <location>
        <position position="297"/>
    </location>
</feature>
<feature type="compositionally biased region" description="Basic and acidic residues" evidence="1">
    <location>
        <begin position="191"/>
        <end position="202"/>
    </location>
</feature>
<protein>
    <submittedName>
        <fullName evidence="2">Uncharacterized protein</fullName>
    </submittedName>
</protein>
<proteinExistence type="predicted"/>
<gene>
    <name evidence="2" type="ORF">KUF71_018419</name>
</gene>
<accession>A0AAE1GS15</accession>
<feature type="region of interest" description="Disordered" evidence="1">
    <location>
        <begin position="31"/>
        <end position="297"/>
    </location>
</feature>
<dbReference type="Proteomes" id="UP001219518">
    <property type="component" value="Unassembled WGS sequence"/>
</dbReference>
<dbReference type="EMBL" id="JAHWGI010000019">
    <property type="protein sequence ID" value="KAK3907783.1"/>
    <property type="molecule type" value="Genomic_DNA"/>
</dbReference>
<feature type="compositionally biased region" description="Polar residues" evidence="1">
    <location>
        <begin position="128"/>
        <end position="139"/>
    </location>
</feature>
<keyword evidence="3" id="KW-1185">Reference proteome</keyword>
<evidence type="ECO:0000313" key="2">
    <source>
        <dbReference type="EMBL" id="KAK3907783.1"/>
    </source>
</evidence>
<feature type="compositionally biased region" description="Basic and acidic residues" evidence="1">
    <location>
        <begin position="286"/>
        <end position="297"/>
    </location>
</feature>